<keyword evidence="1" id="KW-1015">Disulfide bond</keyword>
<keyword evidence="2" id="KW-1133">Transmembrane helix</keyword>
<protein>
    <recommendedName>
        <fullName evidence="3">Ig-like domain-containing protein</fullName>
    </recommendedName>
</protein>
<accession>A0AAW0UQQ8</accession>
<evidence type="ECO:0000313" key="5">
    <source>
        <dbReference type="Proteomes" id="UP001487740"/>
    </source>
</evidence>
<gene>
    <name evidence="4" type="ORF">O3P69_000647</name>
</gene>
<name>A0AAW0UQQ8_SCYPA</name>
<comment type="caution">
    <text evidence="4">The sequence shown here is derived from an EMBL/GenBank/DDBJ whole genome shotgun (WGS) entry which is preliminary data.</text>
</comment>
<evidence type="ECO:0000256" key="1">
    <source>
        <dbReference type="ARBA" id="ARBA00023157"/>
    </source>
</evidence>
<keyword evidence="2" id="KW-0472">Membrane</keyword>
<evidence type="ECO:0000313" key="4">
    <source>
        <dbReference type="EMBL" id="KAK8402370.1"/>
    </source>
</evidence>
<dbReference type="PANTHER" id="PTHR21261:SF3">
    <property type="entry name" value="BEATEN PATH VII"/>
    <property type="match status" value="1"/>
</dbReference>
<feature type="domain" description="Ig-like" evidence="3">
    <location>
        <begin position="93"/>
        <end position="201"/>
    </location>
</feature>
<keyword evidence="5" id="KW-1185">Reference proteome</keyword>
<feature type="transmembrane region" description="Helical" evidence="2">
    <location>
        <begin position="213"/>
        <end position="239"/>
    </location>
</feature>
<keyword evidence="2" id="KW-0812">Transmembrane</keyword>
<dbReference type="Gene3D" id="2.60.40.10">
    <property type="entry name" value="Immunoglobulins"/>
    <property type="match status" value="1"/>
</dbReference>
<dbReference type="InterPro" id="IPR007110">
    <property type="entry name" value="Ig-like_dom"/>
</dbReference>
<evidence type="ECO:0000259" key="3">
    <source>
        <dbReference type="PROSITE" id="PS50835"/>
    </source>
</evidence>
<dbReference type="InterPro" id="IPR013783">
    <property type="entry name" value="Ig-like_fold"/>
</dbReference>
<dbReference type="InterPro" id="IPR036179">
    <property type="entry name" value="Ig-like_dom_sf"/>
</dbReference>
<dbReference type="PROSITE" id="PS50835">
    <property type="entry name" value="IG_LIKE"/>
    <property type="match status" value="1"/>
</dbReference>
<dbReference type="AlphaFoldDB" id="A0AAW0UQQ8"/>
<organism evidence="4 5">
    <name type="scientific">Scylla paramamosain</name>
    <name type="common">Mud crab</name>
    <dbReference type="NCBI Taxonomy" id="85552"/>
    <lineage>
        <taxon>Eukaryota</taxon>
        <taxon>Metazoa</taxon>
        <taxon>Ecdysozoa</taxon>
        <taxon>Arthropoda</taxon>
        <taxon>Crustacea</taxon>
        <taxon>Multicrustacea</taxon>
        <taxon>Malacostraca</taxon>
        <taxon>Eumalacostraca</taxon>
        <taxon>Eucarida</taxon>
        <taxon>Decapoda</taxon>
        <taxon>Pleocyemata</taxon>
        <taxon>Brachyura</taxon>
        <taxon>Eubrachyura</taxon>
        <taxon>Portunoidea</taxon>
        <taxon>Portunidae</taxon>
        <taxon>Portuninae</taxon>
        <taxon>Scylla</taxon>
    </lineage>
</organism>
<dbReference type="Pfam" id="PF08205">
    <property type="entry name" value="C2-set_2"/>
    <property type="match status" value="1"/>
</dbReference>
<dbReference type="EMBL" id="JARAKH010000007">
    <property type="protein sequence ID" value="KAK8402370.1"/>
    <property type="molecule type" value="Genomic_DNA"/>
</dbReference>
<dbReference type="PANTHER" id="PTHR21261">
    <property type="entry name" value="BEAT PROTEIN"/>
    <property type="match status" value="1"/>
</dbReference>
<proteinExistence type="predicted"/>
<dbReference type="SUPFAM" id="SSF48726">
    <property type="entry name" value="Immunoglobulin"/>
    <property type="match status" value="1"/>
</dbReference>
<reference evidence="4 5" key="1">
    <citation type="submission" date="2023-03" db="EMBL/GenBank/DDBJ databases">
        <title>High-quality genome of Scylla paramamosain provides insights in environmental adaptation.</title>
        <authorList>
            <person name="Zhang L."/>
        </authorList>
    </citation>
    <scope>NUCLEOTIDE SEQUENCE [LARGE SCALE GENOMIC DNA]</scope>
    <source>
        <strain evidence="4">LZ_2023a</strain>
        <tissue evidence="4">Muscle</tissue>
    </source>
</reference>
<dbReference type="InterPro" id="IPR013162">
    <property type="entry name" value="CD80_C2-set"/>
</dbReference>
<sequence length="240" mass="26098">MEGVREGGSEEMVVVVGGEGYMPFIFCCLFGKGKMERETFRGLVFGSELRGSSGRRRHKVSPFVSPSGESYSLVTAKGAASLMPGRFHDPDKPKTGYVPDRFPVLQVSRTEYSRGDQLVANCTSPGARPAPQLEWLINGDMVSKQHSQLVSEGSSVMGLLSPTSELRLRLTDRHFKEGRLQLTCRASLGPLYEQNSDVLLSVPGKTAAPSQKLYGAGSVVGANLVMFFLTCLVTLFLLVM</sequence>
<dbReference type="Proteomes" id="UP001487740">
    <property type="component" value="Unassembled WGS sequence"/>
</dbReference>
<evidence type="ECO:0000256" key="2">
    <source>
        <dbReference type="SAM" id="Phobius"/>
    </source>
</evidence>